<comment type="function">
    <text evidence="7">Catalyzes the reduction of the glycolytic intermediate dihydroxyacetone phosphate (DHAP) to sn-glycerol 3-phosphate (G3P), the key precursor for phospholipid synthesis.</text>
</comment>
<keyword evidence="4 7" id="KW-0443">Lipid metabolism</keyword>
<feature type="binding site" evidence="7">
    <location>
        <position position="10"/>
    </location>
    <ligand>
        <name>NADPH</name>
        <dbReference type="ChEBI" id="CHEBI:57783"/>
    </ligand>
</feature>
<dbReference type="RefSeq" id="WP_174137733.1">
    <property type="nucleotide sequence ID" value="NZ_JABUFE010000004.1"/>
</dbReference>
<evidence type="ECO:0000259" key="10">
    <source>
        <dbReference type="Pfam" id="PF01210"/>
    </source>
</evidence>
<evidence type="ECO:0000256" key="9">
    <source>
        <dbReference type="RuleBase" id="RU000439"/>
    </source>
</evidence>
<evidence type="ECO:0000256" key="7">
    <source>
        <dbReference type="HAMAP-Rule" id="MF_00394"/>
    </source>
</evidence>
<dbReference type="Proteomes" id="UP000777935">
    <property type="component" value="Unassembled WGS sequence"/>
</dbReference>
<feature type="binding site" evidence="7">
    <location>
        <position position="129"/>
    </location>
    <ligand>
        <name>sn-glycerol 3-phosphate</name>
        <dbReference type="ChEBI" id="CHEBI:57597"/>
    </ligand>
</feature>
<feature type="binding site" evidence="7">
    <location>
        <position position="248"/>
    </location>
    <ligand>
        <name>sn-glycerol 3-phosphate</name>
        <dbReference type="ChEBI" id="CHEBI:57597"/>
    </ligand>
</feature>
<keyword evidence="2 7" id="KW-0444">Lipid biosynthesis</keyword>
<evidence type="ECO:0000256" key="2">
    <source>
        <dbReference type="ARBA" id="ARBA00022516"/>
    </source>
</evidence>
<dbReference type="Pfam" id="PF07479">
    <property type="entry name" value="NAD_Gly3P_dh_C"/>
    <property type="match status" value="1"/>
</dbReference>
<keyword evidence="7" id="KW-0963">Cytoplasm</keyword>
<evidence type="ECO:0000313" key="13">
    <source>
        <dbReference type="Proteomes" id="UP000777935"/>
    </source>
</evidence>
<comment type="catalytic activity">
    <reaction evidence="7">
        <text>sn-glycerol 3-phosphate + NAD(+) = dihydroxyacetone phosphate + NADH + H(+)</text>
        <dbReference type="Rhea" id="RHEA:11092"/>
        <dbReference type="ChEBI" id="CHEBI:15378"/>
        <dbReference type="ChEBI" id="CHEBI:57540"/>
        <dbReference type="ChEBI" id="CHEBI:57597"/>
        <dbReference type="ChEBI" id="CHEBI:57642"/>
        <dbReference type="ChEBI" id="CHEBI:57945"/>
        <dbReference type="EC" id="1.1.1.94"/>
    </reaction>
</comment>
<feature type="binding site" evidence="7">
    <location>
        <position position="237"/>
    </location>
    <ligand>
        <name>sn-glycerol 3-phosphate</name>
        <dbReference type="ChEBI" id="CHEBI:57597"/>
    </ligand>
</feature>
<dbReference type="InterPro" id="IPR036291">
    <property type="entry name" value="NAD(P)-bd_dom_sf"/>
</dbReference>
<evidence type="ECO:0000256" key="5">
    <source>
        <dbReference type="ARBA" id="ARBA00023209"/>
    </source>
</evidence>
<keyword evidence="6 7" id="KW-1208">Phospholipid metabolism</keyword>
<dbReference type="Gene3D" id="3.40.50.720">
    <property type="entry name" value="NAD(P)-binding Rossmann-like Domain"/>
    <property type="match status" value="1"/>
</dbReference>
<feature type="binding site" evidence="7">
    <location>
        <position position="269"/>
    </location>
    <ligand>
        <name>NADPH</name>
        <dbReference type="ChEBI" id="CHEBI:57783"/>
    </ligand>
</feature>
<dbReference type="SUPFAM" id="SSF48179">
    <property type="entry name" value="6-phosphogluconate dehydrogenase C-terminal domain-like"/>
    <property type="match status" value="1"/>
</dbReference>
<proteinExistence type="inferred from homology"/>
<feature type="binding site" evidence="7">
    <location>
        <position position="101"/>
    </location>
    <ligand>
        <name>sn-glycerol 3-phosphate</name>
        <dbReference type="ChEBI" id="CHEBI:57597"/>
    </ligand>
</feature>
<evidence type="ECO:0000256" key="3">
    <source>
        <dbReference type="ARBA" id="ARBA00023002"/>
    </source>
</evidence>
<dbReference type="InterPro" id="IPR008927">
    <property type="entry name" value="6-PGluconate_DH-like_C_sf"/>
</dbReference>
<keyword evidence="5 7" id="KW-0594">Phospholipid biosynthesis</keyword>
<dbReference type="Gene3D" id="1.10.1040.10">
    <property type="entry name" value="N-(1-d-carboxylethyl)-l-norvaline Dehydrogenase, domain 2"/>
    <property type="match status" value="1"/>
</dbReference>
<dbReference type="EMBL" id="JABUFE010000004">
    <property type="protein sequence ID" value="NSX55079.1"/>
    <property type="molecule type" value="Genomic_DNA"/>
</dbReference>
<feature type="binding site" evidence="7">
    <location>
        <position position="184"/>
    </location>
    <ligand>
        <name>sn-glycerol 3-phosphate</name>
        <dbReference type="ChEBI" id="CHEBI:57597"/>
    </ligand>
</feature>
<evidence type="ECO:0000259" key="11">
    <source>
        <dbReference type="Pfam" id="PF07479"/>
    </source>
</evidence>
<keyword evidence="7 8" id="KW-0520">NAD</keyword>
<dbReference type="InterPro" id="IPR013328">
    <property type="entry name" value="6PGD_dom2"/>
</dbReference>
<keyword evidence="7" id="KW-0547">Nucleotide-binding</keyword>
<dbReference type="InterPro" id="IPR011128">
    <property type="entry name" value="G3P_DH_NAD-dep_N"/>
</dbReference>
<feature type="binding site" evidence="7">
    <location>
        <position position="247"/>
    </location>
    <ligand>
        <name>sn-glycerol 3-phosphate</name>
        <dbReference type="ChEBI" id="CHEBI:57597"/>
    </ligand>
</feature>
<dbReference type="PRINTS" id="PR00077">
    <property type="entry name" value="GPDHDRGNASE"/>
</dbReference>
<dbReference type="PIRSF" id="PIRSF000114">
    <property type="entry name" value="Glycerol-3-P_dh"/>
    <property type="match status" value="1"/>
</dbReference>
<feature type="domain" description="Glycerol-3-phosphate dehydrogenase NAD-dependent N-terminal" evidence="10">
    <location>
        <begin position="2"/>
        <end position="153"/>
    </location>
</feature>
<dbReference type="NCBIfam" id="NF000942">
    <property type="entry name" value="PRK00094.1-4"/>
    <property type="match status" value="1"/>
</dbReference>
<comment type="similarity">
    <text evidence="1 7 8">Belongs to the NAD-dependent glycerol-3-phosphate dehydrogenase family.</text>
</comment>
<feature type="binding site" evidence="7">
    <location>
        <position position="133"/>
    </location>
    <ligand>
        <name>NADPH</name>
        <dbReference type="ChEBI" id="CHEBI:57783"/>
    </ligand>
</feature>
<protein>
    <recommendedName>
        <fullName evidence="7">Glycerol-3-phosphate dehydrogenase [NAD(P)+]</fullName>
        <ecNumber evidence="7">1.1.1.94</ecNumber>
    </recommendedName>
    <alternativeName>
        <fullName evidence="7">NAD(P)(+)-dependent glycerol-3-phosphate dehydrogenase</fullName>
    </alternativeName>
    <alternativeName>
        <fullName evidence="7">NAD(P)H-dependent dihydroxyacetone-phosphate reductase</fullName>
    </alternativeName>
</protein>
<feature type="binding site" evidence="7">
    <location>
        <position position="29"/>
    </location>
    <ligand>
        <name>NADPH</name>
        <dbReference type="ChEBI" id="CHEBI:57783"/>
    </ligand>
</feature>
<dbReference type="EC" id="1.1.1.94" evidence="7"/>
<dbReference type="InterPro" id="IPR006109">
    <property type="entry name" value="G3P_DH_NAD-dep_C"/>
</dbReference>
<dbReference type="HAMAP" id="MF_00394">
    <property type="entry name" value="NAD_Glyc3P_dehydrog"/>
    <property type="match status" value="1"/>
</dbReference>
<dbReference type="PANTHER" id="PTHR11728:SF1">
    <property type="entry name" value="GLYCEROL-3-PHOSPHATE DEHYDROGENASE [NAD(+)] 2, CHLOROPLASTIC"/>
    <property type="match status" value="1"/>
</dbReference>
<dbReference type="PANTHER" id="PTHR11728">
    <property type="entry name" value="GLYCEROL-3-PHOSPHATE DEHYDROGENASE"/>
    <property type="match status" value="1"/>
</dbReference>
<feature type="binding site" evidence="7">
    <location>
        <position position="248"/>
    </location>
    <ligand>
        <name>NADPH</name>
        <dbReference type="ChEBI" id="CHEBI:57783"/>
    </ligand>
</feature>
<comment type="pathway">
    <text evidence="7">Membrane lipid metabolism; glycerophospholipid metabolism.</text>
</comment>
<dbReference type="Pfam" id="PF01210">
    <property type="entry name" value="NAD_Gly3P_dh_N"/>
    <property type="match status" value="1"/>
</dbReference>
<dbReference type="InterPro" id="IPR006168">
    <property type="entry name" value="G3P_DH_NAD-dep"/>
</dbReference>
<accession>A0ABX2IQB7</accession>
<evidence type="ECO:0000313" key="12">
    <source>
        <dbReference type="EMBL" id="NSX55079.1"/>
    </source>
</evidence>
<keyword evidence="13" id="KW-1185">Reference proteome</keyword>
<evidence type="ECO:0000256" key="6">
    <source>
        <dbReference type="ARBA" id="ARBA00023264"/>
    </source>
</evidence>
<reference evidence="12 13" key="1">
    <citation type="submission" date="2020-06" db="EMBL/GenBank/DDBJ databases">
        <title>Sulfitobacter algicola sp. nov., isolated from green algae.</title>
        <authorList>
            <person name="Wang C."/>
        </authorList>
    </citation>
    <scope>NUCLEOTIDE SEQUENCE [LARGE SCALE GENOMIC DNA]</scope>
    <source>
        <strain evidence="12 13">1151</strain>
    </source>
</reference>
<sequence length="319" mass="33535">MIGVMGAGAFGTALAISLASKTDVILWSRDAQNADHMQNTRENRKRLPNVALPAKITISADTDALHSADQILLAVPMQQLSTIAKMHRTILSDKDLIACCKGVDLQTGKGPVGMLQQIFPTSHPSILTGPSFAADIARGLPTALTLANADPDTALRLQPILSTDTLRLYISHDVIGAELGGGLKNIMAIACGATIGAGMGESARAAIITRGFAELRRFALAQGAQADTLIGLSGFGDLVLTCTSDKSRNYRFGQTLAKDATWSSDETVEGVTTARAVAKTAANQGIDMPITKAIVAVIEHKITVKDAIDALLARPLKKE</sequence>
<comment type="subcellular location">
    <subcellularLocation>
        <location evidence="7">Cytoplasm</location>
    </subcellularLocation>
</comment>
<comment type="caution">
    <text evidence="7">Lacks conserved residue(s) required for the propagation of feature annotation.</text>
</comment>
<evidence type="ECO:0000256" key="8">
    <source>
        <dbReference type="RuleBase" id="RU000437"/>
    </source>
</evidence>
<feature type="binding site" evidence="7">
    <location>
        <position position="131"/>
    </location>
    <ligand>
        <name>sn-glycerol 3-phosphate</name>
        <dbReference type="ChEBI" id="CHEBI:57597"/>
    </ligand>
</feature>
<comment type="catalytic activity">
    <reaction evidence="7 9">
        <text>sn-glycerol 3-phosphate + NADP(+) = dihydroxyacetone phosphate + NADPH + H(+)</text>
        <dbReference type="Rhea" id="RHEA:11096"/>
        <dbReference type="ChEBI" id="CHEBI:15378"/>
        <dbReference type="ChEBI" id="CHEBI:57597"/>
        <dbReference type="ChEBI" id="CHEBI:57642"/>
        <dbReference type="ChEBI" id="CHEBI:57783"/>
        <dbReference type="ChEBI" id="CHEBI:58349"/>
        <dbReference type="EC" id="1.1.1.94"/>
    </reaction>
</comment>
<comment type="caution">
    <text evidence="12">The sequence shown here is derived from an EMBL/GenBank/DDBJ whole genome shotgun (WGS) entry which is preliminary data.</text>
</comment>
<feature type="active site" description="Proton acceptor" evidence="7">
    <location>
        <position position="184"/>
    </location>
</feature>
<feature type="domain" description="Glycerol-3-phosphate dehydrogenase NAD-dependent C-terminal" evidence="11">
    <location>
        <begin position="173"/>
        <end position="308"/>
    </location>
</feature>
<feature type="binding site" evidence="7">
    <location>
        <position position="249"/>
    </location>
    <ligand>
        <name>sn-glycerol 3-phosphate</name>
        <dbReference type="ChEBI" id="CHEBI:57597"/>
    </ligand>
</feature>
<feature type="binding site" evidence="7">
    <location>
        <position position="101"/>
    </location>
    <ligand>
        <name>NADPH</name>
        <dbReference type="ChEBI" id="CHEBI:57783"/>
    </ligand>
</feature>
<dbReference type="NCBIfam" id="NF000940">
    <property type="entry name" value="PRK00094.1-2"/>
    <property type="match status" value="1"/>
</dbReference>
<gene>
    <name evidence="7" type="primary">gpsA</name>
    <name evidence="12" type="ORF">HRQ87_09725</name>
</gene>
<name>A0ABX2IQB7_9RHOB</name>
<keyword evidence="7" id="KW-0521">NADP</keyword>
<evidence type="ECO:0000256" key="4">
    <source>
        <dbReference type="ARBA" id="ARBA00023098"/>
    </source>
</evidence>
<keyword evidence="3 7" id="KW-0560">Oxidoreductase</keyword>
<organism evidence="12 13">
    <name type="scientific">Parasulfitobacter algicola</name>
    <dbReference type="NCBI Taxonomy" id="2614809"/>
    <lineage>
        <taxon>Bacteria</taxon>
        <taxon>Pseudomonadati</taxon>
        <taxon>Pseudomonadota</taxon>
        <taxon>Alphaproteobacteria</taxon>
        <taxon>Rhodobacterales</taxon>
        <taxon>Roseobacteraceae</taxon>
        <taxon>Parasulfitobacter</taxon>
    </lineage>
</organism>
<evidence type="ECO:0000256" key="1">
    <source>
        <dbReference type="ARBA" id="ARBA00011009"/>
    </source>
</evidence>
<dbReference type="SUPFAM" id="SSF51735">
    <property type="entry name" value="NAD(P)-binding Rossmann-fold domains"/>
    <property type="match status" value="1"/>
</dbReference>